<dbReference type="AlphaFoldDB" id="A0A6B2LG85"/>
<name>A0A6B2LG85_9EUKA</name>
<dbReference type="SUPFAM" id="SSF50978">
    <property type="entry name" value="WD40 repeat-like"/>
    <property type="match status" value="1"/>
</dbReference>
<evidence type="ECO:0000313" key="4">
    <source>
        <dbReference type="EMBL" id="NDV36092.1"/>
    </source>
</evidence>
<keyword evidence="1 3" id="KW-0853">WD repeat</keyword>
<dbReference type="PANTHER" id="PTHR22847">
    <property type="entry name" value="WD40 REPEAT PROTEIN"/>
    <property type="match status" value="1"/>
</dbReference>
<evidence type="ECO:0000256" key="3">
    <source>
        <dbReference type="PROSITE-ProRule" id="PRU00221"/>
    </source>
</evidence>
<dbReference type="GO" id="GO:1990234">
    <property type="term" value="C:transferase complex"/>
    <property type="evidence" value="ECO:0007669"/>
    <property type="project" value="UniProtKB-ARBA"/>
</dbReference>
<dbReference type="PROSITE" id="PS00678">
    <property type="entry name" value="WD_REPEATS_1"/>
    <property type="match status" value="1"/>
</dbReference>
<dbReference type="PANTHER" id="PTHR22847:SF637">
    <property type="entry name" value="WD REPEAT DOMAIN 5B"/>
    <property type="match status" value="1"/>
</dbReference>
<sequence>MSGEELFLCVRIIDKTGNKFVSGAHDSQIVLWDMNTKVEKYLLGHTGPVWAIDVSPNKLWIVSAGDLTIKLWSLESLECKLTFTGHKKPISCVKFLDDHSIVSGSQDHTLRIWDIRTGACTVLYGHTKEVLCMAFHRDLVITGSADGTVRFWQPKTQECHLILNAHTQSISSLEVYEDTLVTSSRDGSVKLFKIT</sequence>
<dbReference type="InterPro" id="IPR015943">
    <property type="entry name" value="WD40/YVTN_repeat-like_dom_sf"/>
</dbReference>
<dbReference type="InterPro" id="IPR001680">
    <property type="entry name" value="WD40_rpt"/>
</dbReference>
<dbReference type="Gene3D" id="2.130.10.10">
    <property type="entry name" value="YVTN repeat-like/Quinoprotein amine dehydrogenase"/>
    <property type="match status" value="2"/>
</dbReference>
<reference evidence="4" key="1">
    <citation type="journal article" date="2020" name="J. Eukaryot. Microbiol.">
        <title>De novo Sequencing, Assembly and Annotation of the Transcriptome for the Free-Living Testate Amoeba Arcella intermedia.</title>
        <authorList>
            <person name="Ribeiro G.M."/>
            <person name="Porfirio-Sousa A.L."/>
            <person name="Maurer-Alcala X.X."/>
            <person name="Katz L.A."/>
            <person name="Lahr D.J.G."/>
        </authorList>
    </citation>
    <scope>NUCLEOTIDE SEQUENCE</scope>
</reference>
<protein>
    <submittedName>
        <fullName evidence="4">Uncharacterized protein</fullName>
    </submittedName>
</protein>
<feature type="repeat" description="WD" evidence="3">
    <location>
        <begin position="42"/>
        <end position="82"/>
    </location>
</feature>
<accession>A0A6B2LG85</accession>
<dbReference type="EMBL" id="GIBP01007123">
    <property type="protein sequence ID" value="NDV36092.1"/>
    <property type="molecule type" value="Transcribed_RNA"/>
</dbReference>
<evidence type="ECO:0000256" key="1">
    <source>
        <dbReference type="ARBA" id="ARBA00022574"/>
    </source>
</evidence>
<proteinExistence type="predicted"/>
<feature type="repeat" description="WD" evidence="3">
    <location>
        <begin position="123"/>
        <end position="153"/>
    </location>
</feature>
<dbReference type="PROSITE" id="PS50082">
    <property type="entry name" value="WD_REPEATS_2"/>
    <property type="match status" value="4"/>
</dbReference>
<dbReference type="InterPro" id="IPR020472">
    <property type="entry name" value="WD40_PAC1"/>
</dbReference>
<dbReference type="PRINTS" id="PR00320">
    <property type="entry name" value="GPROTEINBRPT"/>
</dbReference>
<dbReference type="InterPro" id="IPR036322">
    <property type="entry name" value="WD40_repeat_dom_sf"/>
</dbReference>
<keyword evidence="2" id="KW-0677">Repeat</keyword>
<dbReference type="Pfam" id="PF00400">
    <property type="entry name" value="WD40"/>
    <property type="match status" value="5"/>
</dbReference>
<organism evidence="4">
    <name type="scientific">Arcella intermedia</name>
    <dbReference type="NCBI Taxonomy" id="1963864"/>
    <lineage>
        <taxon>Eukaryota</taxon>
        <taxon>Amoebozoa</taxon>
        <taxon>Tubulinea</taxon>
        <taxon>Elardia</taxon>
        <taxon>Arcellinida</taxon>
        <taxon>Sphaerothecina</taxon>
        <taxon>Arcellidae</taxon>
        <taxon>Arcella</taxon>
    </lineage>
</organism>
<dbReference type="CDD" id="cd00200">
    <property type="entry name" value="WD40"/>
    <property type="match status" value="1"/>
</dbReference>
<feature type="repeat" description="WD" evidence="3">
    <location>
        <begin position="83"/>
        <end position="123"/>
    </location>
</feature>
<dbReference type="SMART" id="SM00320">
    <property type="entry name" value="WD40"/>
    <property type="match status" value="5"/>
</dbReference>
<evidence type="ECO:0000256" key="2">
    <source>
        <dbReference type="ARBA" id="ARBA00022737"/>
    </source>
</evidence>
<dbReference type="PROSITE" id="PS50294">
    <property type="entry name" value="WD_REPEATS_REGION"/>
    <property type="match status" value="3"/>
</dbReference>
<dbReference type="InterPro" id="IPR019775">
    <property type="entry name" value="WD40_repeat_CS"/>
</dbReference>
<feature type="repeat" description="WD" evidence="3">
    <location>
        <begin position="163"/>
        <end position="195"/>
    </location>
</feature>